<protein>
    <submittedName>
        <fullName evidence="2">Uncharacterized protein</fullName>
    </submittedName>
</protein>
<dbReference type="AlphaFoldDB" id="A0A1F5SI29"/>
<feature type="chain" id="PRO_5009521225" evidence="1">
    <location>
        <begin position="27"/>
        <end position="210"/>
    </location>
</feature>
<feature type="signal peptide" evidence="1">
    <location>
        <begin position="1"/>
        <end position="26"/>
    </location>
</feature>
<organism evidence="2 3">
    <name type="scientific">Candidatus Falkowbacteria bacterium RIFOXYA2_FULL_47_19</name>
    <dbReference type="NCBI Taxonomy" id="1797994"/>
    <lineage>
        <taxon>Bacteria</taxon>
        <taxon>Candidatus Falkowiibacteriota</taxon>
    </lineage>
</organism>
<dbReference type="EMBL" id="MFGB01000016">
    <property type="protein sequence ID" value="OGF26292.1"/>
    <property type="molecule type" value="Genomic_DNA"/>
</dbReference>
<comment type="caution">
    <text evidence="2">The sequence shown here is derived from an EMBL/GenBank/DDBJ whole genome shotgun (WGS) entry which is preliminary data.</text>
</comment>
<name>A0A1F5SI29_9BACT</name>
<evidence type="ECO:0000256" key="1">
    <source>
        <dbReference type="SAM" id="SignalP"/>
    </source>
</evidence>
<keyword evidence="1" id="KW-0732">Signal</keyword>
<proteinExistence type="predicted"/>
<dbReference type="Proteomes" id="UP000178367">
    <property type="component" value="Unassembled WGS sequence"/>
</dbReference>
<gene>
    <name evidence="2" type="ORF">A2227_03335</name>
</gene>
<sequence length="210" mass="22044">MKRIISVFAVAAVVMGVMSPMAPAAAAGILNGLNGAGNIGDLFALDRLFNVGDDSQTNLGDLFILDQLFPQQTTAPVAVAPTPLRQRLSGRILIQTEADGRAWYVNPADTQRYYLNGPQAALTIMGEQATGITNANFDAFGGTAPSRLAGKFLLKVEDSGKLYYVNPTDRSIIPVIGAAGAFNLIEDRGLGITNANIEQIPVAPGSLAVN</sequence>
<accession>A0A1F5SI29</accession>
<evidence type="ECO:0000313" key="2">
    <source>
        <dbReference type="EMBL" id="OGF26292.1"/>
    </source>
</evidence>
<evidence type="ECO:0000313" key="3">
    <source>
        <dbReference type="Proteomes" id="UP000178367"/>
    </source>
</evidence>
<reference evidence="2 3" key="1">
    <citation type="journal article" date="2016" name="Nat. Commun.">
        <title>Thousands of microbial genomes shed light on interconnected biogeochemical processes in an aquifer system.</title>
        <authorList>
            <person name="Anantharaman K."/>
            <person name="Brown C.T."/>
            <person name="Hug L.A."/>
            <person name="Sharon I."/>
            <person name="Castelle C.J."/>
            <person name="Probst A.J."/>
            <person name="Thomas B.C."/>
            <person name="Singh A."/>
            <person name="Wilkins M.J."/>
            <person name="Karaoz U."/>
            <person name="Brodie E.L."/>
            <person name="Williams K.H."/>
            <person name="Hubbard S.S."/>
            <person name="Banfield J.F."/>
        </authorList>
    </citation>
    <scope>NUCLEOTIDE SEQUENCE [LARGE SCALE GENOMIC DNA]</scope>
</reference>
<dbReference type="STRING" id="1797994.A2227_03335"/>